<keyword evidence="3" id="KW-1185">Reference proteome</keyword>
<evidence type="ECO:0000313" key="3">
    <source>
        <dbReference type="Proteomes" id="UP000604825"/>
    </source>
</evidence>
<protein>
    <submittedName>
        <fullName evidence="2">Uncharacterized protein</fullName>
    </submittedName>
</protein>
<reference evidence="2" key="1">
    <citation type="submission" date="2020-10" db="EMBL/GenBank/DDBJ databases">
        <authorList>
            <person name="Han B."/>
            <person name="Lu T."/>
            <person name="Zhao Q."/>
            <person name="Huang X."/>
            <person name="Zhao Y."/>
        </authorList>
    </citation>
    <scope>NUCLEOTIDE SEQUENCE</scope>
</reference>
<name>A0A811N816_9POAL</name>
<evidence type="ECO:0000256" key="1">
    <source>
        <dbReference type="SAM" id="MobiDB-lite"/>
    </source>
</evidence>
<proteinExistence type="predicted"/>
<sequence>MRDEPLSATVMTQPRRKMKYPGTGPENEGPRSRTHESMASSPDQKALLAELDKRFAAQEKRFDGLERKLDSTASSSSTRLDALESAAKVFDEWHPGVDGVIRDLRIEVNKLATLKLEVGKISKYMERSMVDGPSATPGVFATAPATKYASAPPSPCASIHDAKPVITPNFKSAGFGDFQAAPCPSVGSVAPRPNGHRVKIGNWEGEFRVVTTLIPPPGKDDLKAYTKHLDPLYYTQHFIDGLRDEIKAVLLVQRPSTLDTACVLAQLQEEALGLNKWPTRCFDTSPAYKPAWPGAMALPPPPPKLADGEIKRLPNAPHTLAEDKFKALRASPRRQGLCIRCGSKWSREHKCSELV</sequence>
<gene>
    <name evidence="2" type="ORF">NCGR_LOCUS11846</name>
</gene>
<dbReference type="Proteomes" id="UP000604825">
    <property type="component" value="Unassembled WGS sequence"/>
</dbReference>
<dbReference type="AlphaFoldDB" id="A0A811N816"/>
<accession>A0A811N816</accession>
<dbReference type="EMBL" id="CAJGYO010000003">
    <property type="protein sequence ID" value="CAD6217897.1"/>
    <property type="molecule type" value="Genomic_DNA"/>
</dbReference>
<evidence type="ECO:0000313" key="2">
    <source>
        <dbReference type="EMBL" id="CAD6217897.1"/>
    </source>
</evidence>
<dbReference type="OrthoDB" id="693631at2759"/>
<comment type="caution">
    <text evidence="2">The sequence shown here is derived from an EMBL/GenBank/DDBJ whole genome shotgun (WGS) entry which is preliminary data.</text>
</comment>
<organism evidence="2 3">
    <name type="scientific">Miscanthus lutarioriparius</name>
    <dbReference type="NCBI Taxonomy" id="422564"/>
    <lineage>
        <taxon>Eukaryota</taxon>
        <taxon>Viridiplantae</taxon>
        <taxon>Streptophyta</taxon>
        <taxon>Embryophyta</taxon>
        <taxon>Tracheophyta</taxon>
        <taxon>Spermatophyta</taxon>
        <taxon>Magnoliopsida</taxon>
        <taxon>Liliopsida</taxon>
        <taxon>Poales</taxon>
        <taxon>Poaceae</taxon>
        <taxon>PACMAD clade</taxon>
        <taxon>Panicoideae</taxon>
        <taxon>Andropogonodae</taxon>
        <taxon>Andropogoneae</taxon>
        <taxon>Saccharinae</taxon>
        <taxon>Miscanthus</taxon>
    </lineage>
</organism>
<feature type="region of interest" description="Disordered" evidence="1">
    <location>
        <begin position="1"/>
        <end position="47"/>
    </location>
</feature>